<proteinExistence type="predicted"/>
<dbReference type="Gene3D" id="3.90.176.10">
    <property type="entry name" value="Toxin ADP-ribosyltransferase, Chain A, domain 1"/>
    <property type="match status" value="1"/>
</dbReference>
<evidence type="ECO:0000313" key="2">
    <source>
        <dbReference type="EMBL" id="CAF1270250.1"/>
    </source>
</evidence>
<name>A0A815S8N3_9BILA</name>
<evidence type="ECO:0000313" key="4">
    <source>
        <dbReference type="EMBL" id="CAF2198811.1"/>
    </source>
</evidence>
<organism evidence="3 5">
    <name type="scientific">Rotaria magnacalcarata</name>
    <dbReference type="NCBI Taxonomy" id="392030"/>
    <lineage>
        <taxon>Eukaryota</taxon>
        <taxon>Metazoa</taxon>
        <taxon>Spiralia</taxon>
        <taxon>Gnathifera</taxon>
        <taxon>Rotifera</taxon>
        <taxon>Eurotatoria</taxon>
        <taxon>Bdelloidea</taxon>
        <taxon>Philodinida</taxon>
        <taxon>Philodinidae</taxon>
        <taxon>Rotaria</taxon>
    </lineage>
</organism>
<dbReference type="Proteomes" id="UP000663834">
    <property type="component" value="Unassembled WGS sequence"/>
</dbReference>
<comment type="caution">
    <text evidence="3">The sequence shown here is derived from an EMBL/GenBank/DDBJ whole genome shotgun (WGS) entry which is preliminary data.</text>
</comment>
<dbReference type="SUPFAM" id="SSF56399">
    <property type="entry name" value="ADP-ribosylation"/>
    <property type="match status" value="1"/>
</dbReference>
<dbReference type="EMBL" id="CAJNOV010007132">
    <property type="protein sequence ID" value="CAF1270250.1"/>
    <property type="molecule type" value="Genomic_DNA"/>
</dbReference>
<evidence type="ECO:0000256" key="1">
    <source>
        <dbReference type="SAM" id="MobiDB-lite"/>
    </source>
</evidence>
<accession>A0A815S8N3</accession>
<dbReference type="AlphaFoldDB" id="A0A815S8N3"/>
<dbReference type="EMBL" id="CAJNRE010019489">
    <property type="protein sequence ID" value="CAF2198811.1"/>
    <property type="molecule type" value="Genomic_DNA"/>
</dbReference>
<dbReference type="EMBL" id="CAJNOW010006534">
    <property type="protein sequence ID" value="CAF1488636.1"/>
    <property type="molecule type" value="Genomic_DNA"/>
</dbReference>
<sequence length="363" mass="41765">MGSACCCCKKEDKPPLHQLEQSETISYIESERPESPTKGEPDKRKTPLIRRRPDNQSIRTKSPPILREKDDFQRFTKHAFSSVDPLKLIDGYLNEPLAPLEEALQPFHDQIDRLSYNIKEAKTKCYYPSQHNLTRDESAAIYIYTMKWGSYCVYDHLQAAWSSENRSQMKPWFKYLKLLKSALNKLPDSNEEVWEGIPYNEKVIENIKSNSLQLYSCLGSCLPDSNQIKLYLQKNPNHKIILIGYTNVKAKLIRDYTASSLNEYILEPGVKLGISLLKDYVLQSNMKPSESSFDEHILQSSMKLGKSNVNGVYDLNTMTIHLVGRQNSPAPIIKKTPIKIKPPKREKHFVCGNTRNKLCSFFI</sequence>
<feature type="region of interest" description="Disordered" evidence="1">
    <location>
        <begin position="19"/>
        <end position="63"/>
    </location>
</feature>
<dbReference type="OrthoDB" id="10026583at2759"/>
<evidence type="ECO:0000313" key="5">
    <source>
        <dbReference type="Proteomes" id="UP000663834"/>
    </source>
</evidence>
<reference evidence="3" key="1">
    <citation type="submission" date="2021-02" db="EMBL/GenBank/DDBJ databases">
        <authorList>
            <person name="Nowell W R."/>
        </authorList>
    </citation>
    <scope>NUCLEOTIDE SEQUENCE</scope>
</reference>
<dbReference type="Proteomes" id="UP000663855">
    <property type="component" value="Unassembled WGS sequence"/>
</dbReference>
<feature type="compositionally biased region" description="Basic and acidic residues" evidence="1">
    <location>
        <begin position="29"/>
        <end position="45"/>
    </location>
</feature>
<protein>
    <submittedName>
        <fullName evidence="3">Uncharacterized protein</fullName>
    </submittedName>
</protein>
<dbReference type="Proteomes" id="UP000663824">
    <property type="component" value="Unassembled WGS sequence"/>
</dbReference>
<evidence type="ECO:0000313" key="3">
    <source>
        <dbReference type="EMBL" id="CAF1488636.1"/>
    </source>
</evidence>
<gene>
    <name evidence="2" type="ORF">CJN711_LOCUS15441</name>
    <name evidence="3" type="ORF">KQP761_LOCUS13976</name>
    <name evidence="4" type="ORF">MBJ925_LOCUS35274</name>
</gene>